<name>A0AA38R7I0_9PEZI</name>
<evidence type="ECO:0000256" key="3">
    <source>
        <dbReference type="ARBA" id="ARBA00022691"/>
    </source>
</evidence>
<gene>
    <name evidence="5" type="ORF">NKR23_g9039</name>
</gene>
<dbReference type="Gene3D" id="1.10.10.10">
    <property type="entry name" value="Winged helix-like DNA-binding domain superfamily/Winged helix DNA-binding domain"/>
    <property type="match status" value="1"/>
</dbReference>
<dbReference type="GO" id="GO:0008171">
    <property type="term" value="F:O-methyltransferase activity"/>
    <property type="evidence" value="ECO:0007669"/>
    <property type="project" value="InterPro"/>
</dbReference>
<proteinExistence type="predicted"/>
<reference evidence="5" key="1">
    <citation type="submission" date="2022-07" db="EMBL/GenBank/DDBJ databases">
        <title>Fungi with potential for degradation of polypropylene.</title>
        <authorList>
            <person name="Gostincar C."/>
        </authorList>
    </citation>
    <scope>NUCLEOTIDE SEQUENCE</scope>
    <source>
        <strain evidence="5">EXF-13308</strain>
    </source>
</reference>
<dbReference type="InterPro" id="IPR001077">
    <property type="entry name" value="COMT_C"/>
</dbReference>
<dbReference type="InterPro" id="IPR036388">
    <property type="entry name" value="WH-like_DNA-bd_sf"/>
</dbReference>
<evidence type="ECO:0000256" key="2">
    <source>
        <dbReference type="ARBA" id="ARBA00022679"/>
    </source>
</evidence>
<feature type="domain" description="O-methyltransferase C-terminal" evidence="4">
    <location>
        <begin position="241"/>
        <end position="383"/>
    </location>
</feature>
<keyword evidence="6" id="KW-1185">Reference proteome</keyword>
<dbReference type="PANTHER" id="PTHR43712">
    <property type="entry name" value="PUTATIVE (AFU_ORTHOLOGUE AFUA_4G14580)-RELATED"/>
    <property type="match status" value="1"/>
</dbReference>
<dbReference type="InterPro" id="IPR029063">
    <property type="entry name" value="SAM-dependent_MTases_sf"/>
</dbReference>
<evidence type="ECO:0000259" key="4">
    <source>
        <dbReference type="Pfam" id="PF00891"/>
    </source>
</evidence>
<evidence type="ECO:0000313" key="5">
    <source>
        <dbReference type="EMBL" id="KAJ9137573.1"/>
    </source>
</evidence>
<dbReference type="Gene3D" id="3.40.50.150">
    <property type="entry name" value="Vaccinia Virus protein VP39"/>
    <property type="match status" value="1"/>
</dbReference>
<evidence type="ECO:0000256" key="1">
    <source>
        <dbReference type="ARBA" id="ARBA00022603"/>
    </source>
</evidence>
<dbReference type="SUPFAM" id="SSF46785">
    <property type="entry name" value="Winged helix' DNA-binding domain"/>
    <property type="match status" value="1"/>
</dbReference>
<protein>
    <submittedName>
        <fullName evidence="5">O-methyltransferase</fullName>
    </submittedName>
</protein>
<comment type="caution">
    <text evidence="5">The sequence shown here is derived from an EMBL/GenBank/DDBJ whole genome shotgun (WGS) entry which is preliminary data.</text>
</comment>
<accession>A0AA38R7I0</accession>
<keyword evidence="3" id="KW-0949">S-adenosyl-L-methionine</keyword>
<dbReference type="GO" id="GO:0032259">
    <property type="term" value="P:methylation"/>
    <property type="evidence" value="ECO:0007669"/>
    <property type="project" value="UniProtKB-KW"/>
</dbReference>
<dbReference type="EMBL" id="JANBVO010000034">
    <property type="protein sequence ID" value="KAJ9137573.1"/>
    <property type="molecule type" value="Genomic_DNA"/>
</dbReference>
<keyword evidence="2" id="KW-0808">Transferase</keyword>
<dbReference type="SUPFAM" id="SSF53335">
    <property type="entry name" value="S-adenosyl-L-methionine-dependent methyltransferases"/>
    <property type="match status" value="1"/>
</dbReference>
<dbReference type="Proteomes" id="UP001174694">
    <property type="component" value="Unassembled WGS sequence"/>
</dbReference>
<dbReference type="PROSITE" id="PS51683">
    <property type="entry name" value="SAM_OMT_II"/>
    <property type="match status" value="1"/>
</dbReference>
<dbReference type="InterPro" id="IPR016461">
    <property type="entry name" value="COMT-like"/>
</dbReference>
<dbReference type="AlphaFoldDB" id="A0AA38R7I0"/>
<dbReference type="InterPro" id="IPR036390">
    <property type="entry name" value="WH_DNA-bd_sf"/>
</dbReference>
<evidence type="ECO:0000313" key="6">
    <source>
        <dbReference type="Proteomes" id="UP001174694"/>
    </source>
</evidence>
<sequence length="403" mass="45258">MANEDSLAMAACDAEHVPELVEKIAVLGRSATSVNGNDRSRLLEAARSLVRALETPRETIIRLGWAETTLYACIDTGIKIGLFGQLSNANTLRELATLTGTEESLLNRILKHLSAMGIVREIGPDRYEHTNLSRSLAHPKYADGFPCIANGVTPAIYKLPEYLARTGYRNPVNAIDGPFQYAFKTDKHWFAWANENEPVLTQFNNHMGCYHQGRPSWMDPDFYPVQERLIQGAKSGSDTVFLVDVGGSLGHDIEEFHRKHPSPPGRLVLQDLPSVIEQARQTLDPAIEPVPHDFFNEQPIQGARAYYLHSVLHDWPDADSRRILDQLTKAMAPGYSRLLINENVIPDVGANWQVTGQDLMMMTMVSSQERKEREWRLLLQSAGLMVVKIWRHPNGIESLIECE</sequence>
<organism evidence="5 6">
    <name type="scientific">Pleurostoma richardsiae</name>
    <dbReference type="NCBI Taxonomy" id="41990"/>
    <lineage>
        <taxon>Eukaryota</taxon>
        <taxon>Fungi</taxon>
        <taxon>Dikarya</taxon>
        <taxon>Ascomycota</taxon>
        <taxon>Pezizomycotina</taxon>
        <taxon>Sordariomycetes</taxon>
        <taxon>Sordariomycetidae</taxon>
        <taxon>Calosphaeriales</taxon>
        <taxon>Pleurostomataceae</taxon>
        <taxon>Pleurostoma</taxon>
    </lineage>
</organism>
<keyword evidence="1" id="KW-0489">Methyltransferase</keyword>
<dbReference type="PANTHER" id="PTHR43712:SF1">
    <property type="entry name" value="HYPOTHETICAL O-METHYLTRANSFERASE (EUROFUNG)-RELATED"/>
    <property type="match status" value="1"/>
</dbReference>
<dbReference type="Pfam" id="PF00891">
    <property type="entry name" value="Methyltransf_2"/>
    <property type="match status" value="1"/>
</dbReference>